<accession>A0A1I1EKL2</accession>
<feature type="transmembrane region" description="Helical" evidence="1">
    <location>
        <begin position="46"/>
        <end position="63"/>
    </location>
</feature>
<protein>
    <submittedName>
        <fullName evidence="2">Uncharacterized protein</fullName>
    </submittedName>
</protein>
<name>A0A1I1EKL2_NATHA</name>
<reference evidence="3" key="1">
    <citation type="submission" date="2016-10" db="EMBL/GenBank/DDBJ databases">
        <authorList>
            <person name="Varghese N."/>
            <person name="Submissions S."/>
        </authorList>
    </citation>
    <scope>NUCLEOTIDE SEQUENCE [LARGE SCALE GENOMIC DNA]</scope>
    <source>
        <strain evidence="3">DSM 13078</strain>
    </source>
</reference>
<keyword evidence="1" id="KW-0812">Transmembrane</keyword>
<dbReference type="EMBL" id="FOKW01000002">
    <property type="protein sequence ID" value="SFB86008.1"/>
    <property type="molecule type" value="Genomic_DNA"/>
</dbReference>
<organism evidence="2 3">
    <name type="scientific">Natronobacterium haloterrestre</name>
    <name type="common">Halobiforma haloterrestris</name>
    <dbReference type="NCBI Taxonomy" id="148448"/>
    <lineage>
        <taxon>Archaea</taxon>
        <taxon>Methanobacteriati</taxon>
        <taxon>Methanobacteriota</taxon>
        <taxon>Stenosarchaea group</taxon>
        <taxon>Halobacteria</taxon>
        <taxon>Halobacteriales</taxon>
        <taxon>Natrialbaceae</taxon>
        <taxon>Natronobacterium</taxon>
    </lineage>
</organism>
<keyword evidence="1" id="KW-1133">Transmembrane helix</keyword>
<evidence type="ECO:0000313" key="3">
    <source>
        <dbReference type="Proteomes" id="UP000199161"/>
    </source>
</evidence>
<dbReference type="AlphaFoldDB" id="A0A1I1EKL2"/>
<keyword evidence="3" id="KW-1185">Reference proteome</keyword>
<sequence length="64" mass="7327">MSRMSSEERTFGRRLIETLERVHQRYNRAAGTVGAYTPRVVKAAEAVLAVALFAMTAYWFVLYL</sequence>
<proteinExistence type="predicted"/>
<dbReference type="Proteomes" id="UP000199161">
    <property type="component" value="Unassembled WGS sequence"/>
</dbReference>
<gene>
    <name evidence="2" type="ORF">SAMN05444422_102434</name>
</gene>
<evidence type="ECO:0000256" key="1">
    <source>
        <dbReference type="SAM" id="Phobius"/>
    </source>
</evidence>
<keyword evidence="1" id="KW-0472">Membrane</keyword>
<evidence type="ECO:0000313" key="2">
    <source>
        <dbReference type="EMBL" id="SFB86008.1"/>
    </source>
</evidence>